<sequence>MASVERVFALSSSINVVEVIERTARNACLIGIEDVQVVIEKGCEVYPR</sequence>
<comment type="caution">
    <text evidence="1">The sequence shown here is derived from an EMBL/GenBank/DDBJ whole genome shotgun (WGS) entry which is preliminary data.</text>
</comment>
<name>A0A951PYN0_9NOST</name>
<gene>
    <name evidence="1" type="ORF">KME32_09890</name>
</gene>
<reference evidence="1" key="1">
    <citation type="submission" date="2021-05" db="EMBL/GenBank/DDBJ databases">
        <authorList>
            <person name="Pietrasiak N."/>
            <person name="Ward R."/>
            <person name="Stajich J.E."/>
            <person name="Kurbessoian T."/>
        </authorList>
    </citation>
    <scope>NUCLEOTIDE SEQUENCE</scope>
    <source>
        <strain evidence="1">JT2-VF2</strain>
    </source>
</reference>
<reference evidence="1" key="2">
    <citation type="journal article" date="2022" name="Microbiol. Resour. Announc.">
        <title>Metagenome Sequencing to Explore Phylogenomics of Terrestrial Cyanobacteria.</title>
        <authorList>
            <person name="Ward R.D."/>
            <person name="Stajich J.E."/>
            <person name="Johansen J.R."/>
            <person name="Huntemann M."/>
            <person name="Clum A."/>
            <person name="Foster B."/>
            <person name="Foster B."/>
            <person name="Roux S."/>
            <person name="Palaniappan K."/>
            <person name="Varghese N."/>
            <person name="Mukherjee S."/>
            <person name="Reddy T.B.K."/>
            <person name="Daum C."/>
            <person name="Copeland A."/>
            <person name="Chen I.A."/>
            <person name="Ivanova N.N."/>
            <person name="Kyrpides N.C."/>
            <person name="Shapiro N."/>
            <person name="Eloe-Fadrosh E.A."/>
            <person name="Pietrasiak N."/>
        </authorList>
    </citation>
    <scope>NUCLEOTIDE SEQUENCE</scope>
    <source>
        <strain evidence="1">JT2-VF2</strain>
    </source>
</reference>
<dbReference type="Proteomes" id="UP000715781">
    <property type="component" value="Unassembled WGS sequence"/>
</dbReference>
<dbReference type="AlphaFoldDB" id="A0A951PYN0"/>
<accession>A0A951PYN0</accession>
<dbReference type="EMBL" id="JAHHHN010000004">
    <property type="protein sequence ID" value="MBW4561450.1"/>
    <property type="molecule type" value="Genomic_DNA"/>
</dbReference>
<proteinExistence type="predicted"/>
<protein>
    <submittedName>
        <fullName evidence="1">Uncharacterized protein</fullName>
    </submittedName>
</protein>
<evidence type="ECO:0000313" key="1">
    <source>
        <dbReference type="EMBL" id="MBW4561450.1"/>
    </source>
</evidence>
<evidence type="ECO:0000313" key="2">
    <source>
        <dbReference type="Proteomes" id="UP000715781"/>
    </source>
</evidence>
<organism evidence="1 2">
    <name type="scientific">Mojavia pulchra JT2-VF2</name>
    <dbReference type="NCBI Taxonomy" id="287848"/>
    <lineage>
        <taxon>Bacteria</taxon>
        <taxon>Bacillati</taxon>
        <taxon>Cyanobacteriota</taxon>
        <taxon>Cyanophyceae</taxon>
        <taxon>Nostocales</taxon>
        <taxon>Nostocaceae</taxon>
    </lineage>
</organism>